<reference evidence="2" key="1">
    <citation type="journal article" date="2014" name="Front. Microbiol.">
        <title>High frequency of phylogenetically diverse reductive dehalogenase-homologous genes in deep subseafloor sedimentary metagenomes.</title>
        <authorList>
            <person name="Kawai M."/>
            <person name="Futagami T."/>
            <person name="Toyoda A."/>
            <person name="Takaki Y."/>
            <person name="Nishi S."/>
            <person name="Hori S."/>
            <person name="Arai W."/>
            <person name="Tsubouchi T."/>
            <person name="Morono Y."/>
            <person name="Uchiyama I."/>
            <person name="Ito T."/>
            <person name="Fujiyama A."/>
            <person name="Inagaki F."/>
            <person name="Takami H."/>
        </authorList>
    </citation>
    <scope>NUCLEOTIDE SEQUENCE</scope>
    <source>
        <strain evidence="2">Expedition CK06-06</strain>
    </source>
</reference>
<evidence type="ECO:0000256" key="1">
    <source>
        <dbReference type="SAM" id="Phobius"/>
    </source>
</evidence>
<keyword evidence="1" id="KW-1133">Transmembrane helix</keyword>
<feature type="transmembrane region" description="Helical" evidence="1">
    <location>
        <begin position="7"/>
        <end position="26"/>
    </location>
</feature>
<feature type="non-terminal residue" evidence="2">
    <location>
        <position position="130"/>
    </location>
</feature>
<proteinExistence type="predicted"/>
<evidence type="ECO:0000313" key="2">
    <source>
        <dbReference type="EMBL" id="GAI42513.1"/>
    </source>
</evidence>
<name>X1NG00_9ZZZZ</name>
<dbReference type="PANTHER" id="PTHR37814:SF1">
    <property type="entry name" value="MEMBRANE PROTEIN"/>
    <property type="match status" value="1"/>
</dbReference>
<gene>
    <name evidence="2" type="ORF">S06H3_42919</name>
</gene>
<keyword evidence="1" id="KW-0472">Membrane</keyword>
<dbReference type="PANTHER" id="PTHR37814">
    <property type="entry name" value="CONSERVED MEMBRANE PROTEIN"/>
    <property type="match status" value="1"/>
</dbReference>
<dbReference type="EMBL" id="BARV01026576">
    <property type="protein sequence ID" value="GAI42513.1"/>
    <property type="molecule type" value="Genomic_DNA"/>
</dbReference>
<accession>X1NG00</accession>
<keyword evidence="1" id="KW-0812">Transmembrane</keyword>
<dbReference type="InterPro" id="IPR038728">
    <property type="entry name" value="YkvI-like"/>
</dbReference>
<dbReference type="AlphaFoldDB" id="X1NG00"/>
<organism evidence="2">
    <name type="scientific">marine sediment metagenome</name>
    <dbReference type="NCBI Taxonomy" id="412755"/>
    <lineage>
        <taxon>unclassified sequences</taxon>
        <taxon>metagenomes</taxon>
        <taxon>ecological metagenomes</taxon>
    </lineage>
</organism>
<feature type="transmembrane region" description="Helical" evidence="1">
    <location>
        <begin position="94"/>
        <end position="117"/>
    </location>
</feature>
<comment type="caution">
    <text evidence="2">The sequence shown here is derived from an EMBL/GenBank/DDBJ whole genome shotgun (WGS) entry which is preliminary data.</text>
</comment>
<feature type="transmembrane region" description="Helical" evidence="1">
    <location>
        <begin position="38"/>
        <end position="61"/>
    </location>
</feature>
<protein>
    <submittedName>
        <fullName evidence="2">Uncharacterized protein</fullName>
    </submittedName>
</protein>
<sequence length="130" mass="14621">MGKTSVYAILAVGFTYTVTIFGGAFASGREIMQFFGSYGTWGLWGAIWALILFAYFGLIGLELGRRWKTYEYKGFVTKLYESFMPHKWANRSQYVFEIAYLFICILGIIIATGGSLFRDELGIPYLAATA</sequence>